<comment type="subunit">
    <text evidence="11">Component of the Mediator complex.</text>
</comment>
<dbReference type="InterPro" id="IPR019145">
    <property type="entry name" value="Mediator_Med10"/>
</dbReference>
<dbReference type="InterPro" id="IPR003603">
    <property type="entry name" value="U2A'_phosphoprotein32A_C"/>
</dbReference>
<protein>
    <recommendedName>
        <fullName evidence="11">Mediator of RNA polymerase II transcription subunit 10</fullName>
    </recommendedName>
    <alternativeName>
        <fullName evidence="11">Mediator complex subunit 10</fullName>
    </alternativeName>
</protein>
<comment type="caution">
    <text evidence="14">The sequence shown here is derived from an EMBL/GenBank/DDBJ whole genome shotgun (WGS) entry which is preliminary data.</text>
</comment>
<dbReference type="SUPFAM" id="SSF52058">
    <property type="entry name" value="L domain-like"/>
    <property type="match status" value="1"/>
</dbReference>
<dbReference type="SMART" id="SM00446">
    <property type="entry name" value="LRRcap"/>
    <property type="match status" value="1"/>
</dbReference>
<proteinExistence type="inferred from homology"/>
<keyword evidence="7 11" id="KW-0804">Transcription</keyword>
<keyword evidence="15" id="KW-1185">Reference proteome</keyword>
<accession>A0ABP9Z3Q3</accession>
<comment type="similarity">
    <text evidence="10">Belongs to the U2 small nuclear ribonucleoprotein A family.</text>
</comment>
<feature type="region of interest" description="Disordered" evidence="12">
    <location>
        <begin position="292"/>
        <end position="328"/>
    </location>
</feature>
<keyword evidence="4" id="KW-0507">mRNA processing</keyword>
<keyword evidence="8" id="KW-0508">mRNA splicing</keyword>
<evidence type="ECO:0000259" key="13">
    <source>
        <dbReference type="SMART" id="SM00446"/>
    </source>
</evidence>
<dbReference type="InterPro" id="IPR001611">
    <property type="entry name" value="Leu-rich_rpt"/>
</dbReference>
<evidence type="ECO:0000256" key="12">
    <source>
        <dbReference type="SAM" id="MobiDB-lite"/>
    </source>
</evidence>
<sequence length="367" mass="41725">MQPENTIVMDARQSVEDQLNELLQELFELSVIVYDFQPDGNKLVWKKINSVIEHYQKIDKLKDGIESFIPEEVINFVEHGKNPDIFTQGFVERAATENQFTNGKIKAVNEFRGILTEEFSKSKKDELITTNKMKLTADLINNSLSHINPLGDRELILRDLKIPAIENLGVTKDLNDSIDFINNDLRVLGNFPRLNRLQQLLLNNNRISKIESGIETFVPNLHTIILTNNAISELGDLEPLAKCKKLTHLSVLDNPVTKKPHYRLYVIYKLPQLHVLDFNKVKLSERKEAEQLFRKSDGSDNDLAKSITDSKTKTFEPGEGLGDQAVTHGLTPEEQLKIKEALKQATSLDEISRLERLLKAGHVPSNK</sequence>
<organism evidence="14 15">
    <name type="scientific">Mucor flavus</name>
    <dbReference type="NCBI Taxonomy" id="439312"/>
    <lineage>
        <taxon>Eukaryota</taxon>
        <taxon>Fungi</taxon>
        <taxon>Fungi incertae sedis</taxon>
        <taxon>Mucoromycota</taxon>
        <taxon>Mucoromycotina</taxon>
        <taxon>Mucoromycetes</taxon>
        <taxon>Mucorales</taxon>
        <taxon>Mucorineae</taxon>
        <taxon>Mucoraceae</taxon>
        <taxon>Mucor</taxon>
    </lineage>
</organism>
<dbReference type="Gene3D" id="3.80.10.10">
    <property type="entry name" value="Ribonuclease Inhibitor"/>
    <property type="match status" value="1"/>
</dbReference>
<dbReference type="Proteomes" id="UP001473302">
    <property type="component" value="Unassembled WGS sequence"/>
</dbReference>
<keyword evidence="11" id="KW-0010">Activator</keyword>
<evidence type="ECO:0000256" key="2">
    <source>
        <dbReference type="ARBA" id="ARBA00005389"/>
    </source>
</evidence>
<keyword evidence="3" id="KW-0433">Leucine-rich repeat</keyword>
<keyword evidence="6 11" id="KW-0805">Transcription regulation</keyword>
<dbReference type="EMBL" id="BAABUK010000018">
    <property type="protein sequence ID" value="GAA5813738.1"/>
    <property type="molecule type" value="Genomic_DNA"/>
</dbReference>
<evidence type="ECO:0000313" key="15">
    <source>
        <dbReference type="Proteomes" id="UP001473302"/>
    </source>
</evidence>
<comment type="function">
    <text evidence="11">Component of the Mediator complex, a coactivator involved in the regulated transcription of nearly all RNA polymerase II-dependent genes. Mediator functions as a bridge to convey information from gene-specific regulatory proteins to the basal RNA polymerase II transcription machinery. Mediator is recruited to promoters by direct interactions with regulatory proteins and serves as a scaffold for the assembly of a functional preinitiation complex with RNA polymerase II and the general transcription factors.</text>
</comment>
<keyword evidence="4" id="KW-0747">Spliceosome</keyword>
<evidence type="ECO:0000256" key="6">
    <source>
        <dbReference type="ARBA" id="ARBA00023015"/>
    </source>
</evidence>
<comment type="similarity">
    <text evidence="2 11">Belongs to the Mediator complex subunit 10 family.</text>
</comment>
<evidence type="ECO:0000256" key="8">
    <source>
        <dbReference type="ARBA" id="ARBA00023187"/>
    </source>
</evidence>
<evidence type="ECO:0000256" key="5">
    <source>
        <dbReference type="ARBA" id="ARBA00022737"/>
    </source>
</evidence>
<comment type="subcellular location">
    <subcellularLocation>
        <location evidence="1 11">Nucleus</location>
    </subcellularLocation>
</comment>
<evidence type="ECO:0000256" key="9">
    <source>
        <dbReference type="ARBA" id="ARBA00023242"/>
    </source>
</evidence>
<evidence type="ECO:0000313" key="14">
    <source>
        <dbReference type="EMBL" id="GAA5813738.1"/>
    </source>
</evidence>
<evidence type="ECO:0000256" key="1">
    <source>
        <dbReference type="ARBA" id="ARBA00004123"/>
    </source>
</evidence>
<evidence type="ECO:0000256" key="3">
    <source>
        <dbReference type="ARBA" id="ARBA00022614"/>
    </source>
</evidence>
<dbReference type="PANTHER" id="PTHR10552:SF6">
    <property type="entry name" value="U2 SMALL NUCLEAR RIBONUCLEOPROTEIN A"/>
    <property type="match status" value="1"/>
</dbReference>
<keyword evidence="9 11" id="KW-0539">Nucleus</keyword>
<feature type="domain" description="U2A'/phosphoprotein 32 family A C-terminal" evidence="13">
    <location>
        <begin position="259"/>
        <end position="277"/>
    </location>
</feature>
<evidence type="ECO:0000256" key="10">
    <source>
        <dbReference type="ARBA" id="ARBA00024196"/>
    </source>
</evidence>
<dbReference type="Pfam" id="PF14580">
    <property type="entry name" value="LRR_9"/>
    <property type="match status" value="1"/>
</dbReference>
<evidence type="ECO:0000256" key="4">
    <source>
        <dbReference type="ARBA" id="ARBA00022728"/>
    </source>
</evidence>
<dbReference type="PROSITE" id="PS51450">
    <property type="entry name" value="LRR"/>
    <property type="match status" value="2"/>
</dbReference>
<dbReference type="InterPro" id="IPR032675">
    <property type="entry name" value="LRR_dom_sf"/>
</dbReference>
<reference evidence="14 15" key="1">
    <citation type="submission" date="2024-04" db="EMBL/GenBank/DDBJ databases">
        <title>genome sequences of Mucor flavus KT1a and Helicostylum pulchrum KT1b strains isolated from the surface of a dry-aged beef.</title>
        <authorList>
            <person name="Toyotome T."/>
            <person name="Hosono M."/>
            <person name="Torimaru M."/>
            <person name="Fukuda K."/>
            <person name="Mikami N."/>
        </authorList>
    </citation>
    <scope>NUCLEOTIDE SEQUENCE [LARGE SCALE GENOMIC DNA]</scope>
    <source>
        <strain evidence="14 15">KT1a</strain>
    </source>
</reference>
<name>A0ABP9Z3Q3_9FUNG</name>
<dbReference type="InterPro" id="IPR044640">
    <property type="entry name" value="RU2A"/>
</dbReference>
<evidence type="ECO:0000256" key="7">
    <source>
        <dbReference type="ARBA" id="ARBA00023163"/>
    </source>
</evidence>
<keyword evidence="5" id="KW-0677">Repeat</keyword>
<gene>
    <name evidence="11" type="primary">MED10</name>
    <name evidence="14" type="ORF">MFLAVUS_007225</name>
</gene>
<dbReference type="Pfam" id="PF09748">
    <property type="entry name" value="Med10"/>
    <property type="match status" value="1"/>
</dbReference>
<dbReference type="PANTHER" id="PTHR10552">
    <property type="entry name" value="U2 SMALL NUCLEAR RIBONUCLEOPROTEIN A"/>
    <property type="match status" value="1"/>
</dbReference>
<evidence type="ECO:0000256" key="11">
    <source>
        <dbReference type="RuleBase" id="RU364146"/>
    </source>
</evidence>